<comment type="caution">
    <text evidence="1">The sequence shown here is derived from an EMBL/GenBank/DDBJ whole genome shotgun (WGS) entry which is preliminary data.</text>
</comment>
<accession>A0ABQ8DNR2</accession>
<gene>
    <name evidence="1" type="ORF">HID58_008116</name>
</gene>
<protein>
    <submittedName>
        <fullName evidence="1">Uncharacterized protein</fullName>
    </submittedName>
</protein>
<keyword evidence="2" id="KW-1185">Reference proteome</keyword>
<dbReference type="Proteomes" id="UP000824890">
    <property type="component" value="Unassembled WGS sequence"/>
</dbReference>
<proteinExistence type="predicted"/>
<reference evidence="1 2" key="1">
    <citation type="submission" date="2021-05" db="EMBL/GenBank/DDBJ databases">
        <title>Genome Assembly of Synthetic Allotetraploid Brassica napus Reveals Homoeologous Exchanges between Subgenomes.</title>
        <authorList>
            <person name="Davis J.T."/>
        </authorList>
    </citation>
    <scope>NUCLEOTIDE SEQUENCE [LARGE SCALE GENOMIC DNA]</scope>
    <source>
        <strain evidence="2">cv. Da-Ae</strain>
        <tissue evidence="1">Seedling</tissue>
    </source>
</reference>
<organism evidence="1 2">
    <name type="scientific">Brassica napus</name>
    <name type="common">Rape</name>
    <dbReference type="NCBI Taxonomy" id="3708"/>
    <lineage>
        <taxon>Eukaryota</taxon>
        <taxon>Viridiplantae</taxon>
        <taxon>Streptophyta</taxon>
        <taxon>Embryophyta</taxon>
        <taxon>Tracheophyta</taxon>
        <taxon>Spermatophyta</taxon>
        <taxon>Magnoliopsida</taxon>
        <taxon>eudicotyledons</taxon>
        <taxon>Gunneridae</taxon>
        <taxon>Pentapetalae</taxon>
        <taxon>rosids</taxon>
        <taxon>malvids</taxon>
        <taxon>Brassicales</taxon>
        <taxon>Brassicaceae</taxon>
        <taxon>Brassiceae</taxon>
        <taxon>Brassica</taxon>
    </lineage>
</organism>
<dbReference type="EMBL" id="JAGKQM010000003">
    <property type="protein sequence ID" value="KAH0930999.1"/>
    <property type="molecule type" value="Genomic_DNA"/>
</dbReference>
<evidence type="ECO:0000313" key="1">
    <source>
        <dbReference type="EMBL" id="KAH0930999.1"/>
    </source>
</evidence>
<sequence>MEEKDASRQFCSAIITLLLPPVITRDFSKIPQLVLDRQISGYWDQTFLQCWKRSRLPAPISA</sequence>
<name>A0ABQ8DNR2_BRANA</name>
<evidence type="ECO:0000313" key="2">
    <source>
        <dbReference type="Proteomes" id="UP000824890"/>
    </source>
</evidence>